<evidence type="ECO:0000313" key="1">
    <source>
        <dbReference type="EMBL" id="AOH54573.1"/>
    </source>
</evidence>
<accession>A0A1B3XMZ1</accession>
<organism evidence="1 2">
    <name type="scientific">Peribacillus muralis</name>
    <dbReference type="NCBI Taxonomy" id="264697"/>
    <lineage>
        <taxon>Bacteria</taxon>
        <taxon>Bacillati</taxon>
        <taxon>Bacillota</taxon>
        <taxon>Bacilli</taxon>
        <taxon>Bacillales</taxon>
        <taxon>Bacillaceae</taxon>
        <taxon>Peribacillus</taxon>
    </lineage>
</organism>
<dbReference type="OrthoDB" id="2876960at2"/>
<sequence length="103" mass="11722">MTNSQKIKEVLVQLKTEVQTIDSDASWGKAIEKHDLILIGENFNKIDSIEFCHSLKEIHNIDISYGDLLQIIPTLCDSLNMKNEPAFFGEDTSKLAGYYIELF</sequence>
<name>A0A1B3XMZ1_9BACI</name>
<keyword evidence="2" id="KW-1185">Reference proteome</keyword>
<dbReference type="RefSeq" id="WP_064466309.1">
    <property type="nucleotide sequence ID" value="NZ_CP017080.1"/>
</dbReference>
<protein>
    <submittedName>
        <fullName evidence="1">Uncharacterized protein</fullName>
    </submittedName>
</protein>
<dbReference type="EMBL" id="CP017080">
    <property type="protein sequence ID" value="AOH54573.1"/>
    <property type="molecule type" value="Genomic_DNA"/>
</dbReference>
<proteinExistence type="predicted"/>
<evidence type="ECO:0000313" key="2">
    <source>
        <dbReference type="Proteomes" id="UP000077926"/>
    </source>
</evidence>
<dbReference type="KEGG" id="bmur:ABE28_009450"/>
<reference evidence="1 2" key="1">
    <citation type="submission" date="2016-08" db="EMBL/GenBank/DDBJ databases">
        <title>Complete genome sequence of Bacillus muralis G25-68, a strain with toxicity to nematodes.</title>
        <authorList>
            <person name="Zheng Z."/>
        </authorList>
    </citation>
    <scope>NUCLEOTIDE SEQUENCE [LARGE SCALE GENOMIC DNA]</scope>
    <source>
        <strain evidence="1 2">G25-68</strain>
    </source>
</reference>
<dbReference type="Proteomes" id="UP000077926">
    <property type="component" value="Chromosome"/>
</dbReference>
<dbReference type="AlphaFoldDB" id="A0A1B3XMZ1"/>
<gene>
    <name evidence="1" type="ORF">ABE28_009450</name>
</gene>